<protein>
    <submittedName>
        <fullName evidence="1">Uncharacterized protein</fullName>
    </submittedName>
</protein>
<name>A0A9Q0GQU4_9MAGN</name>
<comment type="caution">
    <text evidence="1">The sequence shown here is derived from an EMBL/GenBank/DDBJ whole genome shotgun (WGS) entry which is preliminary data.</text>
</comment>
<evidence type="ECO:0000313" key="2">
    <source>
        <dbReference type="Proteomes" id="UP001141806"/>
    </source>
</evidence>
<proteinExistence type="predicted"/>
<organism evidence="1 2">
    <name type="scientific">Protea cynaroides</name>
    <dbReference type="NCBI Taxonomy" id="273540"/>
    <lineage>
        <taxon>Eukaryota</taxon>
        <taxon>Viridiplantae</taxon>
        <taxon>Streptophyta</taxon>
        <taxon>Embryophyta</taxon>
        <taxon>Tracheophyta</taxon>
        <taxon>Spermatophyta</taxon>
        <taxon>Magnoliopsida</taxon>
        <taxon>Proteales</taxon>
        <taxon>Proteaceae</taxon>
        <taxon>Protea</taxon>
    </lineage>
</organism>
<gene>
    <name evidence="1" type="ORF">NE237_026911</name>
</gene>
<dbReference type="EMBL" id="JAMYWD010000012">
    <property type="protein sequence ID" value="KAJ4950079.1"/>
    <property type="molecule type" value="Genomic_DNA"/>
</dbReference>
<dbReference type="Proteomes" id="UP001141806">
    <property type="component" value="Unassembled WGS sequence"/>
</dbReference>
<sequence>MMDAVEFSLPAVVAVSKLLNTQDFSRGAVTPVEEAEVRKTETGSIFGTPSPINGCVSSCSPKDIIRVVTTSEQDSVHRKAEVGLCRDEKQHFNFQGEKVTEHCGNVNSSLFMLPKSANKQTNRKAGKVQKKSRVVKQKHGHDGKCVKAKAKLDPFFSKSGLLSPNSAVGGNNILGLYGLKSDIHNVTKHVDELSLNELLDGSYECSNLCQDKRKKAANTNENTLHLVRKACSILQLKRPVQSQNSFELDGSSNKKAPSLLGISGSCGTSSMDCDEVDKNATDLTSSSEIHDSCSKPGVSVNVNHSSLLQPEDILECLALPPAKDLESLLLDVAKPALSSRSSTDLCPSKLTSKRVGLPSLSLSHSIGVSCKTNADVAKLCTSKGTCQARWVRIGSTASFIGDARSCFSDVDSLTYDHSLVPSRGLKVGLSEDEKVPSLLVKNPWHEPSSSTARFHPAFHIPGAEQDMKYQDNSDILKGPSPNNFLFQEHKDNHVEIEKSKSKSDGSCTSSCYCSSSKSADDGCHRLLSNSLMPENSKQAVHSPRLLAAAQILCDIASDFRKQNQNNGKIRWPKKPSQKAMKACKSKSPTGKAVMSVQAKSVTGSVQLTLSKPPKFHSADKKKDLDYTNNLGRGLITWSTPASTSSSHSKLEVVPDADSKLLNVNVVNLLGMKPFPTRVLEKACDSHLKPRKSLTVDWGRRRYKKE</sequence>
<dbReference type="OrthoDB" id="755659at2759"/>
<reference evidence="1" key="1">
    <citation type="journal article" date="2023" name="Plant J.">
        <title>The genome of the king protea, Protea cynaroides.</title>
        <authorList>
            <person name="Chang J."/>
            <person name="Duong T.A."/>
            <person name="Schoeman C."/>
            <person name="Ma X."/>
            <person name="Roodt D."/>
            <person name="Barker N."/>
            <person name="Li Z."/>
            <person name="Van de Peer Y."/>
            <person name="Mizrachi E."/>
        </authorList>
    </citation>
    <scope>NUCLEOTIDE SEQUENCE</scope>
    <source>
        <tissue evidence="1">Young leaves</tissue>
    </source>
</reference>
<dbReference type="AlphaFoldDB" id="A0A9Q0GQU4"/>
<evidence type="ECO:0000313" key="1">
    <source>
        <dbReference type="EMBL" id="KAJ4950079.1"/>
    </source>
</evidence>
<dbReference type="PANTHER" id="PTHR36723">
    <property type="entry name" value="F22C12.19"/>
    <property type="match status" value="1"/>
</dbReference>
<accession>A0A9Q0GQU4</accession>
<dbReference type="PANTHER" id="PTHR36723:SF1">
    <property type="entry name" value="F22C12.19"/>
    <property type="match status" value="1"/>
</dbReference>
<keyword evidence="2" id="KW-1185">Reference proteome</keyword>